<gene>
    <name evidence="8" type="primary">ybeY</name>
    <name evidence="8" type="ORF">COU07_02700</name>
</gene>
<dbReference type="GO" id="GO:0004519">
    <property type="term" value="F:endonuclease activity"/>
    <property type="evidence" value="ECO:0007669"/>
    <property type="project" value="UniProtKB-KW"/>
</dbReference>
<comment type="similarity">
    <text evidence="2">Belongs to the endoribonuclease YbeY family.</text>
</comment>
<dbReference type="GO" id="GO:0046872">
    <property type="term" value="F:metal ion binding"/>
    <property type="evidence" value="ECO:0007669"/>
    <property type="project" value="UniProtKB-KW"/>
</dbReference>
<accession>A0A2H0URS5</accession>
<dbReference type="AlphaFoldDB" id="A0A2H0URS5"/>
<keyword evidence="7" id="KW-0862">Zinc</keyword>
<evidence type="ECO:0000256" key="2">
    <source>
        <dbReference type="ARBA" id="ARBA00010875"/>
    </source>
</evidence>
<keyword evidence="3" id="KW-0540">Nuclease</keyword>
<evidence type="ECO:0000256" key="3">
    <source>
        <dbReference type="ARBA" id="ARBA00022722"/>
    </source>
</evidence>
<keyword evidence="6" id="KW-0378">Hydrolase</keyword>
<name>A0A2H0URS5_9BACT</name>
<dbReference type="Proteomes" id="UP000231157">
    <property type="component" value="Unassembled WGS sequence"/>
</dbReference>
<evidence type="ECO:0000313" key="8">
    <source>
        <dbReference type="EMBL" id="PIR89114.1"/>
    </source>
</evidence>
<dbReference type="InterPro" id="IPR023091">
    <property type="entry name" value="MetalPrtase_cat_dom_sf_prd"/>
</dbReference>
<dbReference type="GO" id="GO:0006364">
    <property type="term" value="P:rRNA processing"/>
    <property type="evidence" value="ECO:0007669"/>
    <property type="project" value="InterPro"/>
</dbReference>
<evidence type="ECO:0000256" key="6">
    <source>
        <dbReference type="ARBA" id="ARBA00022801"/>
    </source>
</evidence>
<reference evidence="9" key="1">
    <citation type="submission" date="2017-09" db="EMBL/GenBank/DDBJ databases">
        <title>Depth-based differentiation of microbial function through sediment-hosted aquifers and enrichment of novel symbionts in the deep terrestrial subsurface.</title>
        <authorList>
            <person name="Probst A.J."/>
            <person name="Ladd B."/>
            <person name="Jarett J.K."/>
            <person name="Geller-Mcgrath D.E."/>
            <person name="Sieber C.M.K."/>
            <person name="Emerson J.B."/>
            <person name="Anantharaman K."/>
            <person name="Thomas B.C."/>
            <person name="Malmstrom R."/>
            <person name="Stieglmeier M."/>
            <person name="Klingl A."/>
            <person name="Woyke T."/>
            <person name="Ryan C.M."/>
            <person name="Banfield J.F."/>
        </authorList>
    </citation>
    <scope>NUCLEOTIDE SEQUENCE [LARGE SCALE GENOMIC DNA]</scope>
</reference>
<dbReference type="PROSITE" id="PS01306">
    <property type="entry name" value="UPF0054"/>
    <property type="match status" value="1"/>
</dbReference>
<dbReference type="InterPro" id="IPR002036">
    <property type="entry name" value="YbeY"/>
</dbReference>
<dbReference type="SUPFAM" id="SSF55486">
    <property type="entry name" value="Metalloproteases ('zincins'), catalytic domain"/>
    <property type="match status" value="1"/>
</dbReference>
<keyword evidence="4" id="KW-0479">Metal-binding</keyword>
<proteinExistence type="inferred from homology"/>
<comment type="cofactor">
    <cofactor evidence="1">
        <name>Zn(2+)</name>
        <dbReference type="ChEBI" id="CHEBI:29105"/>
    </cofactor>
</comment>
<keyword evidence="5" id="KW-0255">Endonuclease</keyword>
<evidence type="ECO:0000313" key="9">
    <source>
        <dbReference type="Proteomes" id="UP000231157"/>
    </source>
</evidence>
<dbReference type="Pfam" id="PF02130">
    <property type="entry name" value="YbeY"/>
    <property type="match status" value="1"/>
</dbReference>
<evidence type="ECO:0000256" key="5">
    <source>
        <dbReference type="ARBA" id="ARBA00022759"/>
    </source>
</evidence>
<comment type="caution">
    <text evidence="8">The sequence shown here is derived from an EMBL/GenBank/DDBJ whole genome shotgun (WGS) entry which is preliminary data.</text>
</comment>
<dbReference type="Gene3D" id="3.40.390.30">
    <property type="entry name" value="Metalloproteases ('zincins'), catalytic domain"/>
    <property type="match status" value="1"/>
</dbReference>
<evidence type="ECO:0000256" key="7">
    <source>
        <dbReference type="ARBA" id="ARBA00022833"/>
    </source>
</evidence>
<dbReference type="InterPro" id="IPR020549">
    <property type="entry name" value="YbeY_CS"/>
</dbReference>
<evidence type="ECO:0000256" key="4">
    <source>
        <dbReference type="ARBA" id="ARBA00022723"/>
    </source>
</evidence>
<dbReference type="EMBL" id="PFAZ01000007">
    <property type="protein sequence ID" value="PIR89114.1"/>
    <property type="molecule type" value="Genomic_DNA"/>
</dbReference>
<protein>
    <submittedName>
        <fullName evidence="8">rRNA maturation RNase YbeY</fullName>
    </submittedName>
</protein>
<evidence type="ECO:0000256" key="1">
    <source>
        <dbReference type="ARBA" id="ARBA00001947"/>
    </source>
</evidence>
<organism evidence="8 9">
    <name type="scientific">Candidatus Harrisonbacteria bacterium CG10_big_fil_rev_8_21_14_0_10_40_38</name>
    <dbReference type="NCBI Taxonomy" id="1974583"/>
    <lineage>
        <taxon>Bacteria</taxon>
        <taxon>Candidatus Harrisoniibacteriota</taxon>
    </lineage>
</organism>
<sequence>MKYGSVIVTEKKLEAYKKETAALVRRFLRLMGENDGYVEIYLVGNKFMEKNVLSFPAPNDVPRPDIKGKMLGEVYLNPIYIKSKKENFKYMLIHGLLHLLGYDHKRKTDRIVMEQKENELLVLLLDRQHPKKGKRT</sequence>
<dbReference type="GO" id="GO:0004222">
    <property type="term" value="F:metalloendopeptidase activity"/>
    <property type="evidence" value="ECO:0007669"/>
    <property type="project" value="InterPro"/>
</dbReference>
<dbReference type="NCBIfam" id="TIGR00043">
    <property type="entry name" value="rRNA maturation RNase YbeY"/>
    <property type="match status" value="1"/>
</dbReference>